<dbReference type="Proteomes" id="UP000199062">
    <property type="component" value="Unassembled WGS sequence"/>
</dbReference>
<reference evidence="5 6" key="1">
    <citation type="submission" date="2016-10" db="EMBL/GenBank/DDBJ databases">
        <authorList>
            <person name="de Groot N.N."/>
        </authorList>
    </citation>
    <scope>NUCLEOTIDE SEQUENCE [LARGE SCALE GENOMIC DNA]</scope>
    <source>
        <strain evidence="5 6">CGMCC 1.10457</strain>
    </source>
</reference>
<dbReference type="PANTHER" id="PTHR10819:SF3">
    <property type="entry name" value="PHOSPHOTRIESTERASE-RELATED PROTEIN"/>
    <property type="match status" value="1"/>
</dbReference>
<dbReference type="PANTHER" id="PTHR10819">
    <property type="entry name" value="PHOSPHOTRIESTERASE-RELATED"/>
    <property type="match status" value="1"/>
</dbReference>
<sequence>MRLYTTLGPIEREDLGLVLPHEHVFVDLGPMEEANWRDADPADVVDVMSPEIERARDAGVTAIVESTPEGVGRRVDIDLAVSEATDFPIVVPTGIYQEPSIPQWAREASEDELAAWMVEELTDGVDDTGVRAAWIKVSTDDDDPTGLSDDEAKILRAAGRAGAETGAVVGSHTLHGDVVHRQLDVLEEAGHDADRFVWIHAQADDERYHREVAERGAFVEYDWIGGDDQDDADYVDRIETMIDAGYTENLLLSQDRGWYDPSEPGGGEQRPYTYLVEEFLPKLRATGIDEETIRRMTHDNPFDAYAR</sequence>
<evidence type="ECO:0000256" key="3">
    <source>
        <dbReference type="PIRSR" id="PIRSR601559-50"/>
    </source>
</evidence>
<feature type="binding site" description="via carbamate group" evidence="4">
    <location>
        <position position="136"/>
    </location>
    <ligand>
        <name>Zn(2+)</name>
        <dbReference type="ChEBI" id="CHEBI:29105"/>
        <label>2</label>
    </ligand>
</feature>
<dbReference type="Gene3D" id="3.20.20.140">
    <property type="entry name" value="Metal-dependent hydrolases"/>
    <property type="match status" value="1"/>
</dbReference>
<feature type="binding site" description="via carbamate group" evidence="4">
    <location>
        <position position="136"/>
    </location>
    <ligand>
        <name>Zn(2+)</name>
        <dbReference type="ChEBI" id="CHEBI:29105"/>
        <label>1</label>
    </ligand>
</feature>
<keyword evidence="2" id="KW-0378">Hydrolase</keyword>
<keyword evidence="6" id="KW-1185">Reference proteome</keyword>
<feature type="binding site" evidence="4">
    <location>
        <position position="23"/>
    </location>
    <ligand>
        <name>Zn(2+)</name>
        <dbReference type="ChEBI" id="CHEBI:29105"/>
        <label>1</label>
    </ligand>
</feature>
<keyword evidence="1 4" id="KW-0479">Metal-binding</keyword>
<dbReference type="InterPro" id="IPR001559">
    <property type="entry name" value="Phosphotriesterase"/>
</dbReference>
<feature type="binding site" evidence="4">
    <location>
        <position position="255"/>
    </location>
    <ligand>
        <name>Zn(2+)</name>
        <dbReference type="ChEBI" id="CHEBI:29105"/>
        <label>1</label>
    </ligand>
</feature>
<organism evidence="5 6">
    <name type="scientific">Halomicrobium zhouii</name>
    <dbReference type="NCBI Taxonomy" id="767519"/>
    <lineage>
        <taxon>Archaea</taxon>
        <taxon>Methanobacteriati</taxon>
        <taxon>Methanobacteriota</taxon>
        <taxon>Stenosarchaea group</taxon>
        <taxon>Halobacteria</taxon>
        <taxon>Halobacteriales</taxon>
        <taxon>Haloarculaceae</taxon>
        <taxon>Halomicrobium</taxon>
    </lineage>
</organism>
<evidence type="ECO:0000256" key="4">
    <source>
        <dbReference type="PIRSR" id="PIRSR601559-51"/>
    </source>
</evidence>
<dbReference type="PROSITE" id="PS51347">
    <property type="entry name" value="PHOSPHOTRIESTERASE_2"/>
    <property type="match status" value="1"/>
</dbReference>
<feature type="modified residue" description="N6-carboxylysine" evidence="3">
    <location>
        <position position="136"/>
    </location>
</feature>
<evidence type="ECO:0000313" key="6">
    <source>
        <dbReference type="Proteomes" id="UP000199062"/>
    </source>
</evidence>
<evidence type="ECO:0000256" key="1">
    <source>
        <dbReference type="ARBA" id="ARBA00022723"/>
    </source>
</evidence>
<gene>
    <name evidence="5" type="ORF">SAMN05216559_1694</name>
</gene>
<dbReference type="STRING" id="767519.SAMN05216559_1694"/>
<dbReference type="AlphaFoldDB" id="A0A1I6KZV5"/>
<dbReference type="GO" id="GO:0008270">
    <property type="term" value="F:zinc ion binding"/>
    <property type="evidence" value="ECO:0007669"/>
    <property type="project" value="InterPro"/>
</dbReference>
<protein>
    <submittedName>
        <fullName evidence="5">Phosphotriesterase-related protein</fullName>
    </submittedName>
</protein>
<comment type="cofactor">
    <cofactor evidence="4">
        <name>a divalent metal cation</name>
        <dbReference type="ChEBI" id="CHEBI:60240"/>
    </cofactor>
    <text evidence="4">Binds 2 divalent metal cations per subunit.</text>
</comment>
<feature type="binding site" evidence="4">
    <location>
        <position position="21"/>
    </location>
    <ligand>
        <name>Zn(2+)</name>
        <dbReference type="ChEBI" id="CHEBI:29105"/>
        <label>1</label>
    </ligand>
</feature>
<evidence type="ECO:0000313" key="5">
    <source>
        <dbReference type="EMBL" id="SFR96724.1"/>
    </source>
</evidence>
<dbReference type="SUPFAM" id="SSF51556">
    <property type="entry name" value="Metallo-dependent hydrolases"/>
    <property type="match status" value="1"/>
</dbReference>
<name>A0A1I6KZV5_9EURY</name>
<dbReference type="EMBL" id="FOZK01000002">
    <property type="protein sequence ID" value="SFR96724.1"/>
    <property type="molecule type" value="Genomic_DNA"/>
</dbReference>
<dbReference type="Pfam" id="PF02126">
    <property type="entry name" value="PTE"/>
    <property type="match status" value="1"/>
</dbReference>
<accession>A0A1I6KZV5</accession>
<dbReference type="GO" id="GO:0016787">
    <property type="term" value="F:hydrolase activity"/>
    <property type="evidence" value="ECO:0007669"/>
    <property type="project" value="UniProtKB-KW"/>
</dbReference>
<feature type="binding site" evidence="4">
    <location>
        <position position="200"/>
    </location>
    <ligand>
        <name>Zn(2+)</name>
        <dbReference type="ChEBI" id="CHEBI:29105"/>
        <label>2</label>
    </ligand>
</feature>
<proteinExistence type="predicted"/>
<dbReference type="InterPro" id="IPR032466">
    <property type="entry name" value="Metal_Hydrolase"/>
</dbReference>
<dbReference type="OrthoDB" id="35461at2157"/>
<evidence type="ECO:0000256" key="2">
    <source>
        <dbReference type="ARBA" id="ARBA00022801"/>
    </source>
</evidence>
<feature type="binding site" evidence="4">
    <location>
        <position position="172"/>
    </location>
    <ligand>
        <name>Zn(2+)</name>
        <dbReference type="ChEBI" id="CHEBI:29105"/>
        <label>2</label>
    </ligand>
</feature>
<dbReference type="RefSeq" id="WP_089815859.1">
    <property type="nucleotide sequence ID" value="NZ_FOZK01000002.1"/>
</dbReference>